<feature type="disulfide bond" evidence="9">
    <location>
        <begin position="106"/>
        <end position="121"/>
    </location>
</feature>
<feature type="disulfide bond" evidence="9">
    <location>
        <begin position="129"/>
        <end position="136"/>
    </location>
</feature>
<feature type="compositionally biased region" description="Basic and acidic residues" evidence="10">
    <location>
        <begin position="76"/>
        <end position="91"/>
    </location>
</feature>
<dbReference type="PANTHER" id="PTHR16551">
    <property type="entry name" value="AGOUTI RELATED"/>
    <property type="match status" value="1"/>
</dbReference>
<dbReference type="GO" id="GO:0042438">
    <property type="term" value="P:melanin biosynthetic process"/>
    <property type="evidence" value="ECO:0007669"/>
    <property type="project" value="Ensembl"/>
</dbReference>
<dbReference type="InterPro" id="IPR036836">
    <property type="entry name" value="Agouti_dom_sf"/>
</dbReference>
<evidence type="ECO:0000256" key="7">
    <source>
        <dbReference type="ARBA" id="ARBA00023180"/>
    </source>
</evidence>
<feature type="disulfide bond" evidence="9">
    <location>
        <begin position="124"/>
        <end position="145"/>
    </location>
</feature>
<dbReference type="GO" id="GO:0005615">
    <property type="term" value="C:extracellular space"/>
    <property type="evidence" value="ECO:0007669"/>
    <property type="project" value="TreeGrafter"/>
</dbReference>
<evidence type="ECO:0000256" key="5">
    <source>
        <dbReference type="ARBA" id="ARBA00022854"/>
    </source>
</evidence>
<evidence type="ECO:0000256" key="9">
    <source>
        <dbReference type="PROSITE-ProRule" id="PRU00494"/>
    </source>
</evidence>
<dbReference type="GO" id="GO:0032438">
    <property type="term" value="P:melanosome organization"/>
    <property type="evidence" value="ECO:0007669"/>
    <property type="project" value="Ensembl"/>
</dbReference>
<evidence type="ECO:0000256" key="2">
    <source>
        <dbReference type="ARBA" id="ARBA00017885"/>
    </source>
</evidence>
<dbReference type="Gene3D" id="4.10.760.10">
    <property type="entry name" value="Agouti domain"/>
    <property type="match status" value="1"/>
</dbReference>
<dbReference type="GeneTree" id="ENSGT00940000154258"/>
<evidence type="ECO:0000256" key="6">
    <source>
        <dbReference type="ARBA" id="ARBA00023157"/>
    </source>
</evidence>
<gene>
    <name evidence="12" type="primary">ASIP</name>
</gene>
<evidence type="ECO:0000313" key="13">
    <source>
        <dbReference type="Proteomes" id="UP000001595"/>
    </source>
</evidence>
<dbReference type="AlphaFoldDB" id="A0A8I5YV31"/>
<feature type="domain" description="Agouti" evidence="11">
    <location>
        <begin position="106"/>
        <end position="145"/>
    </location>
</feature>
<keyword evidence="4" id="KW-0732">Signal</keyword>
<keyword evidence="6 9" id="KW-1015">Disulfide bond</keyword>
<feature type="region of interest" description="Disordered" evidence="10">
    <location>
        <begin position="75"/>
        <end position="97"/>
    </location>
</feature>
<evidence type="ECO:0000259" key="11">
    <source>
        <dbReference type="PROSITE" id="PS51150"/>
    </source>
</evidence>
<dbReference type="GO" id="GO:0048023">
    <property type="term" value="P:positive regulation of melanin biosynthetic process"/>
    <property type="evidence" value="ECO:0007669"/>
    <property type="project" value="Ensembl"/>
</dbReference>
<accession>A0A8I5YV31</accession>
<evidence type="ECO:0000313" key="12">
    <source>
        <dbReference type="Ensembl" id="ENSPPYP00000044346.1"/>
    </source>
</evidence>
<dbReference type="Ensembl" id="ENSPPYT00000038421.1">
    <property type="protein sequence ID" value="ENSPPYP00000044346.1"/>
    <property type="gene ID" value="ENSPPYG00000010934.3"/>
</dbReference>
<dbReference type="GO" id="GO:0005184">
    <property type="term" value="F:neuropeptide hormone activity"/>
    <property type="evidence" value="ECO:0007669"/>
    <property type="project" value="TreeGrafter"/>
</dbReference>
<reference evidence="12" key="2">
    <citation type="submission" date="2025-08" db="UniProtKB">
        <authorList>
            <consortium name="Ensembl"/>
        </authorList>
    </citation>
    <scope>IDENTIFICATION</scope>
</reference>
<evidence type="ECO:0000256" key="1">
    <source>
        <dbReference type="ARBA" id="ARBA00004613"/>
    </source>
</evidence>
<evidence type="ECO:0000256" key="4">
    <source>
        <dbReference type="ARBA" id="ARBA00022729"/>
    </source>
</evidence>
<dbReference type="SUPFAM" id="SSF57055">
    <property type="entry name" value="Agouti-related protein"/>
    <property type="match status" value="1"/>
</dbReference>
<dbReference type="PROSITE" id="PS60024">
    <property type="entry name" value="AGOUTI_1"/>
    <property type="match status" value="1"/>
</dbReference>
<comment type="subcellular location">
    <subcellularLocation>
        <location evidence="1">Secreted</location>
    </subcellularLocation>
</comment>
<dbReference type="GO" id="GO:0031782">
    <property type="term" value="F:type 4 melanocortin receptor binding"/>
    <property type="evidence" value="ECO:0007669"/>
    <property type="project" value="Ensembl"/>
</dbReference>
<dbReference type="GO" id="GO:0008343">
    <property type="term" value="P:adult feeding behavior"/>
    <property type="evidence" value="ECO:0007669"/>
    <property type="project" value="Ensembl"/>
</dbReference>
<feature type="disulfide bond" evidence="9">
    <location>
        <begin position="120"/>
        <end position="138"/>
    </location>
</feature>
<dbReference type="GO" id="GO:0009755">
    <property type="term" value="P:hormone-mediated signaling pathway"/>
    <property type="evidence" value="ECO:0007669"/>
    <property type="project" value="InterPro"/>
</dbReference>
<dbReference type="GO" id="GO:0006091">
    <property type="term" value="P:generation of precursor metabolites and energy"/>
    <property type="evidence" value="ECO:0007669"/>
    <property type="project" value="Ensembl"/>
</dbReference>
<evidence type="ECO:0000256" key="10">
    <source>
        <dbReference type="SAM" id="MobiDB-lite"/>
    </source>
</evidence>
<keyword evidence="5" id="KW-0960">Knottin</keyword>
<reference evidence="12" key="3">
    <citation type="submission" date="2025-09" db="UniProtKB">
        <authorList>
            <consortium name="Ensembl"/>
        </authorList>
    </citation>
    <scope>IDENTIFICATION</scope>
</reference>
<keyword evidence="3" id="KW-0964">Secreted</keyword>
<evidence type="ECO:0000256" key="3">
    <source>
        <dbReference type="ARBA" id="ARBA00022525"/>
    </source>
</evidence>
<dbReference type="SMART" id="SM00792">
    <property type="entry name" value="Agouti"/>
    <property type="match status" value="1"/>
</dbReference>
<dbReference type="PROSITE" id="PS51150">
    <property type="entry name" value="AGOUTI_2"/>
    <property type="match status" value="1"/>
</dbReference>
<dbReference type="InterPro" id="IPR007733">
    <property type="entry name" value="Agouti"/>
</dbReference>
<dbReference type="FunFam" id="4.10.760.10:FF:000002">
    <property type="entry name" value="Agouti-signaling protein"/>
    <property type="match status" value="1"/>
</dbReference>
<dbReference type="InterPro" id="IPR027300">
    <property type="entry name" value="Agouti_dom"/>
</dbReference>
<reference evidence="12 13" key="1">
    <citation type="submission" date="2008-02" db="EMBL/GenBank/DDBJ databases">
        <title>A 6x draft sequence assembly of the Pongo pygmaeus abelii genome.</title>
        <authorList>
            <person name="Wilson R.K."/>
            <person name="Mardis E."/>
        </authorList>
    </citation>
    <scope>NUCLEOTIDE SEQUENCE [LARGE SCALE GENOMIC DNA]</scope>
</reference>
<organism evidence="12 13">
    <name type="scientific">Pongo abelii</name>
    <name type="common">Sumatran orangutan</name>
    <name type="synonym">Pongo pygmaeus abelii</name>
    <dbReference type="NCBI Taxonomy" id="9601"/>
    <lineage>
        <taxon>Eukaryota</taxon>
        <taxon>Metazoa</taxon>
        <taxon>Chordata</taxon>
        <taxon>Craniata</taxon>
        <taxon>Vertebrata</taxon>
        <taxon>Euteleostomi</taxon>
        <taxon>Mammalia</taxon>
        <taxon>Eutheria</taxon>
        <taxon>Euarchontoglires</taxon>
        <taxon>Primates</taxon>
        <taxon>Haplorrhini</taxon>
        <taxon>Catarrhini</taxon>
        <taxon>Hominidae</taxon>
        <taxon>Pongo</taxon>
    </lineage>
</organism>
<dbReference type="Proteomes" id="UP000001595">
    <property type="component" value="Chromosome 20"/>
</dbReference>
<sequence length="145" mass="15993">LSVPGSRSAAGLTRTYWLESYSVTHLAHFFSSPWPCDFPSPLCPSHFTAAQRPQKHVTLLLLSLFEALNKKSKQISRKEAEKKRSSKKEASMKTVARPRTPLSAPCVATRNSCKPPAPACCDPCASCQCRFFRSACSCRVLSLNC</sequence>
<proteinExistence type="predicted"/>
<dbReference type="GO" id="GO:0031781">
    <property type="term" value="F:type 3 melanocortin receptor binding"/>
    <property type="evidence" value="ECO:0007669"/>
    <property type="project" value="Ensembl"/>
</dbReference>
<dbReference type="Pfam" id="PF05039">
    <property type="entry name" value="Agouti"/>
    <property type="match status" value="1"/>
</dbReference>
<dbReference type="GO" id="GO:0032402">
    <property type="term" value="P:melanosome transport"/>
    <property type="evidence" value="ECO:0007669"/>
    <property type="project" value="Ensembl"/>
</dbReference>
<protein>
    <recommendedName>
        <fullName evidence="2">Agouti-signaling protein</fullName>
    </recommendedName>
    <alternativeName>
        <fullName evidence="8">Agouti switch protein</fullName>
    </alternativeName>
</protein>
<keyword evidence="7" id="KW-0325">Glycoprotein</keyword>
<dbReference type="PANTHER" id="PTHR16551:SF1">
    <property type="entry name" value="AGOUTI-SIGNALING PROTEIN"/>
    <property type="match status" value="1"/>
</dbReference>
<evidence type="ECO:0000256" key="8">
    <source>
        <dbReference type="ARBA" id="ARBA00033432"/>
    </source>
</evidence>
<dbReference type="GO" id="GO:0044725">
    <property type="term" value="P:epigenetic programming in the zygotic pronuclei"/>
    <property type="evidence" value="ECO:0007669"/>
    <property type="project" value="Ensembl"/>
</dbReference>
<name>A0A8I5YV31_PONAB</name>
<keyword evidence="13" id="KW-1185">Reference proteome</keyword>
<feature type="disulfide bond" evidence="9">
    <location>
        <begin position="113"/>
        <end position="127"/>
    </location>
</feature>